<feature type="transmembrane region" description="Helical" evidence="8">
    <location>
        <begin position="485"/>
        <end position="506"/>
    </location>
</feature>
<feature type="transmembrane region" description="Helical" evidence="8">
    <location>
        <begin position="542"/>
        <end position="563"/>
    </location>
</feature>
<accession>A0A941IXM5</accession>
<keyword evidence="7 8" id="KW-0472">Membrane</keyword>
<dbReference type="PRINTS" id="PR00175">
    <property type="entry name" value="NAALASMPORT"/>
</dbReference>
<name>A0A941IXM5_9BACT</name>
<evidence type="ECO:0000256" key="5">
    <source>
        <dbReference type="ARBA" id="ARBA00022692"/>
    </source>
</evidence>
<dbReference type="PANTHER" id="PTHR30330:SF3">
    <property type="entry name" value="TRANSCRIPTIONAL REGULATOR, LRP FAMILY"/>
    <property type="match status" value="1"/>
</dbReference>
<evidence type="ECO:0000313" key="9">
    <source>
        <dbReference type="EMBL" id="MBR8536220.1"/>
    </source>
</evidence>
<dbReference type="Proteomes" id="UP000679220">
    <property type="component" value="Unassembled WGS sequence"/>
</dbReference>
<feature type="transmembrane region" description="Helical" evidence="8">
    <location>
        <begin position="224"/>
        <end position="244"/>
    </location>
</feature>
<keyword evidence="8" id="KW-0769">Symport</keyword>
<keyword evidence="6 8" id="KW-1133">Transmembrane helix</keyword>
<dbReference type="RefSeq" id="WP_212191117.1">
    <property type="nucleotide sequence ID" value="NZ_JAGTAR010000016.1"/>
</dbReference>
<keyword evidence="4 8" id="KW-1003">Cell membrane</keyword>
<dbReference type="PANTHER" id="PTHR30330">
    <property type="entry name" value="AGSS FAMILY TRANSPORTER, SODIUM-ALANINE"/>
    <property type="match status" value="1"/>
</dbReference>
<keyword evidence="10" id="KW-1185">Reference proteome</keyword>
<dbReference type="InterPro" id="IPR001463">
    <property type="entry name" value="Na/Ala_symport"/>
</dbReference>
<evidence type="ECO:0000256" key="4">
    <source>
        <dbReference type="ARBA" id="ARBA00022475"/>
    </source>
</evidence>
<protein>
    <submittedName>
        <fullName evidence="9">Sodium:alanine symporter family protein</fullName>
    </submittedName>
</protein>
<evidence type="ECO:0000256" key="6">
    <source>
        <dbReference type="ARBA" id="ARBA00022989"/>
    </source>
</evidence>
<dbReference type="GO" id="GO:0005886">
    <property type="term" value="C:plasma membrane"/>
    <property type="evidence" value="ECO:0007669"/>
    <property type="project" value="UniProtKB-SubCell"/>
</dbReference>
<evidence type="ECO:0000313" key="10">
    <source>
        <dbReference type="Proteomes" id="UP000679220"/>
    </source>
</evidence>
<reference evidence="9" key="1">
    <citation type="journal article" date="2018" name="Int. J. Syst. Evol. Microbiol.">
        <title>Carboxylicivirga sediminis sp. nov., isolated from coastal sediment.</title>
        <authorList>
            <person name="Wang F.Q."/>
            <person name="Ren L.H."/>
            <person name="Zou R.J."/>
            <person name="Sun Y.Z."/>
            <person name="Liu X.J."/>
            <person name="Jiang F."/>
            <person name="Liu L.J."/>
        </authorList>
    </citation>
    <scope>NUCLEOTIDE SEQUENCE</scope>
    <source>
        <strain evidence="9">JR1</strain>
    </source>
</reference>
<reference evidence="9" key="2">
    <citation type="submission" date="2021-04" db="EMBL/GenBank/DDBJ databases">
        <authorList>
            <person name="Zhang T."/>
            <person name="Zhang Y."/>
            <person name="Lu D."/>
            <person name="Zuo D."/>
            <person name="Du Z."/>
        </authorList>
    </citation>
    <scope>NUCLEOTIDE SEQUENCE</scope>
    <source>
        <strain evidence="9">JR1</strain>
    </source>
</reference>
<evidence type="ECO:0000256" key="8">
    <source>
        <dbReference type="RuleBase" id="RU363064"/>
    </source>
</evidence>
<dbReference type="NCBIfam" id="TIGR00835">
    <property type="entry name" value="agcS"/>
    <property type="match status" value="1"/>
</dbReference>
<dbReference type="GO" id="GO:0005283">
    <property type="term" value="F:amino acid:sodium symporter activity"/>
    <property type="evidence" value="ECO:0007669"/>
    <property type="project" value="InterPro"/>
</dbReference>
<evidence type="ECO:0000256" key="1">
    <source>
        <dbReference type="ARBA" id="ARBA00004651"/>
    </source>
</evidence>
<dbReference type="AlphaFoldDB" id="A0A941IXM5"/>
<feature type="transmembrane region" description="Helical" evidence="8">
    <location>
        <begin position="193"/>
        <end position="212"/>
    </location>
</feature>
<dbReference type="Gene3D" id="1.20.1740.10">
    <property type="entry name" value="Amino acid/polyamine transporter I"/>
    <property type="match status" value="1"/>
</dbReference>
<dbReference type="Pfam" id="PF01235">
    <property type="entry name" value="Na_Ala_symp"/>
    <property type="match status" value="1"/>
</dbReference>
<comment type="caution">
    <text evidence="9">The sequence shown here is derived from an EMBL/GenBank/DDBJ whole genome shotgun (WGS) entry which is preliminary data.</text>
</comment>
<gene>
    <name evidence="9" type="ORF">KDU71_11680</name>
</gene>
<proteinExistence type="inferred from homology"/>
<feature type="transmembrane region" description="Helical" evidence="8">
    <location>
        <begin position="15"/>
        <end position="36"/>
    </location>
</feature>
<feature type="transmembrane region" description="Helical" evidence="8">
    <location>
        <begin position="319"/>
        <end position="339"/>
    </location>
</feature>
<comment type="similarity">
    <text evidence="2 8">Belongs to the alanine or glycine:cation symporter (AGCS) (TC 2.A.25) family.</text>
</comment>
<feature type="transmembrane region" description="Helical" evidence="8">
    <location>
        <begin position="518"/>
        <end position="536"/>
    </location>
</feature>
<comment type="subcellular location">
    <subcellularLocation>
        <location evidence="1 8">Cell membrane</location>
        <topology evidence="1 8">Multi-pass membrane protein</topology>
    </subcellularLocation>
</comment>
<sequence>MQALNDLLLLIDSYIGSHLWFVLLLLGTGIFFTIYLKFPQIRYFKYAIRIVQGKFDKDDDEGDTSHFQALTTALSGTVGTGNIAGVAFAVHLGGPAALFWMLVTAMFGMTTKFVEVTLSHKYREKAADGSIAGGPMYFMQKRLNVKTSSGKTIKTGYWIAAIFALATILSSFGTGSLPQINSISNSLFSTFGIPHMITGLVLAILLGFVIIGGIKRIAKVTSRLVPAMALIYFIGAMAVIIFNYQNIWPSLQAIVGDIFTGSSATGGFLGATIAFAFNRGVNRGLFSNEAGQGSAPIAHAAAKAHEPVSEGLVALLEPFIDTIIICTLTGFVLLSSGVWKDKQDNRFQLADLQVVNTIAVSDQTEEGRQQLAAHINGEAPLPLFDGQLTIKDGKVGSPVIFIHARSLAEEVIVKQGGKLYNGKLQVDNGDVVVKDQKMTLFERIKSQFSHSGNNKIVIEGKSLIHSAPLTAVAFTKSWFGDFGKYIVSIGLLLFAFSTAISWSYYGDRAVTYLWGSKYVIWYHFIYVIGFFIASFVDTTIIWTLSGITIALMTIPNLFGLLVLHKEMKTDVKLFWKEYQERFPEEKGVPKN</sequence>
<feature type="transmembrane region" description="Helical" evidence="8">
    <location>
        <begin position="156"/>
        <end position="173"/>
    </location>
</feature>
<evidence type="ECO:0000256" key="3">
    <source>
        <dbReference type="ARBA" id="ARBA00022448"/>
    </source>
</evidence>
<evidence type="ECO:0000256" key="2">
    <source>
        <dbReference type="ARBA" id="ARBA00009261"/>
    </source>
</evidence>
<keyword evidence="3 8" id="KW-0813">Transport</keyword>
<organism evidence="9 10">
    <name type="scientific">Carboxylicivirga sediminis</name>
    <dbReference type="NCBI Taxonomy" id="2006564"/>
    <lineage>
        <taxon>Bacteria</taxon>
        <taxon>Pseudomonadati</taxon>
        <taxon>Bacteroidota</taxon>
        <taxon>Bacteroidia</taxon>
        <taxon>Marinilabiliales</taxon>
        <taxon>Marinilabiliaceae</taxon>
        <taxon>Carboxylicivirga</taxon>
    </lineage>
</organism>
<evidence type="ECO:0000256" key="7">
    <source>
        <dbReference type="ARBA" id="ARBA00023136"/>
    </source>
</evidence>
<keyword evidence="5 8" id="KW-0812">Transmembrane</keyword>
<dbReference type="EMBL" id="JAGTAR010000016">
    <property type="protein sequence ID" value="MBR8536220.1"/>
    <property type="molecule type" value="Genomic_DNA"/>
</dbReference>